<dbReference type="CDD" id="cd05401">
    <property type="entry name" value="NT_GlnE_GlnD_like"/>
    <property type="match status" value="1"/>
</dbReference>
<dbReference type="AlphaFoldDB" id="A0A938YI55"/>
<proteinExistence type="predicted"/>
<sequence>MADLVPFLRGHPPFDALTDRDLAVIDEQAEVREYAPGEEVMDAFRAVTDAVWVVLTGQVELFAVAEPGPADEVLGRGGVFGYSALLSGNPVGPRAVALGPATVVRIPSAAVVPSFSSAAGVRFLANSLTRSDRTATDGAYGIVDQLVVTEPVRVPPTATVAHVAQEMTRRNCHYAVVDLEPTGFGLVTDAMLRSRVLAIGLPGDTPVTAVMDAPAPAVPAGTLAAQALVDLTDRHLECVLVVDRAGDLRGLVDRADFMLAPSTAGLSLSGQIDAAGDPARLVSLAGRLPRLVDDLTRRGRAVGEVTTVAATAVDALARRALALTLAAHPELDPAEITWLALGSNGRRETVPSSDVDAAVVFADTVTPERAVAYRAAFAEVGELLGRCGLSVDPHGAFPVLGLFSRTVGEWRQAAGRWRDEPLDDNGMMMTSLLLDARPVHGDPALPVVNDVFGDMRRHPGTMRLLLAESLSHRARLRSMRDVLARRGGTFDIKTHALRPVVDIARWAALAAGSSDLSTRARLAAAAGSAMMPDDQAAVLREVFDVLQRIRLRYQLAQGDRGEPPSDVLSLRRLSPLDRSLIGQAVREIATVQRRMSNLAQVTPPKDW</sequence>
<dbReference type="Proteomes" id="UP000663801">
    <property type="component" value="Unassembled WGS sequence"/>
</dbReference>
<dbReference type="SUPFAM" id="SSF54631">
    <property type="entry name" value="CBS-domain pair"/>
    <property type="match status" value="1"/>
</dbReference>
<dbReference type="Gene3D" id="3.10.580.10">
    <property type="entry name" value="CBS-domain"/>
    <property type="match status" value="1"/>
</dbReference>
<gene>
    <name evidence="4" type="ORF">JL107_16915</name>
</gene>
<dbReference type="GO" id="GO:0008773">
    <property type="term" value="F:[protein-PII] uridylyltransferase activity"/>
    <property type="evidence" value="ECO:0007669"/>
    <property type="project" value="InterPro"/>
</dbReference>
<feature type="domain" description="CBS" evidence="3">
    <location>
        <begin position="211"/>
        <end position="268"/>
    </location>
</feature>
<keyword evidence="1" id="KW-0129">CBS domain</keyword>
<feature type="domain" description="Cyclic nucleotide-binding" evidence="2">
    <location>
        <begin position="13"/>
        <end position="106"/>
    </location>
</feature>
<dbReference type="SUPFAM" id="SSF81301">
    <property type="entry name" value="Nucleotidyltransferase"/>
    <property type="match status" value="1"/>
</dbReference>
<dbReference type="InterPro" id="IPR000595">
    <property type="entry name" value="cNMP-bd_dom"/>
</dbReference>
<dbReference type="PROSITE" id="PS51371">
    <property type="entry name" value="CBS"/>
    <property type="match status" value="1"/>
</dbReference>
<reference evidence="4" key="1">
    <citation type="submission" date="2021-01" db="EMBL/GenBank/DDBJ databases">
        <title>KCTC 19127 draft genome.</title>
        <authorList>
            <person name="An D."/>
        </authorList>
    </citation>
    <scope>NUCLEOTIDE SEQUENCE</scope>
    <source>
        <strain evidence="4">KCTC 19127</strain>
    </source>
</reference>
<dbReference type="InterPro" id="IPR046342">
    <property type="entry name" value="CBS_dom_sf"/>
</dbReference>
<dbReference type="Pfam" id="PF00027">
    <property type="entry name" value="cNMP_binding"/>
    <property type="match status" value="1"/>
</dbReference>
<keyword evidence="5" id="KW-1185">Reference proteome</keyword>
<organism evidence="4 5">
    <name type="scientific">Nakamurella flavida</name>
    <dbReference type="NCBI Taxonomy" id="363630"/>
    <lineage>
        <taxon>Bacteria</taxon>
        <taxon>Bacillati</taxon>
        <taxon>Actinomycetota</taxon>
        <taxon>Actinomycetes</taxon>
        <taxon>Nakamurellales</taxon>
        <taxon>Nakamurellaceae</taxon>
        <taxon>Nakamurella</taxon>
    </lineage>
</organism>
<dbReference type="SUPFAM" id="SSF51206">
    <property type="entry name" value="cAMP-binding domain-like"/>
    <property type="match status" value="1"/>
</dbReference>
<evidence type="ECO:0000259" key="2">
    <source>
        <dbReference type="PROSITE" id="PS50042"/>
    </source>
</evidence>
<dbReference type="EMBL" id="JAERWL010000015">
    <property type="protein sequence ID" value="MBM9478131.1"/>
    <property type="molecule type" value="Genomic_DNA"/>
</dbReference>
<dbReference type="Pfam" id="PF00571">
    <property type="entry name" value="CBS"/>
    <property type="match status" value="2"/>
</dbReference>
<dbReference type="InterPro" id="IPR018821">
    <property type="entry name" value="DUF294_put_nucleoTrafse_sb-bd"/>
</dbReference>
<dbReference type="Gene3D" id="3.30.460.10">
    <property type="entry name" value="Beta Polymerase, domain 2"/>
    <property type="match status" value="1"/>
</dbReference>
<dbReference type="InterPro" id="IPR005105">
    <property type="entry name" value="GlnD_Uridyltrans_N"/>
</dbReference>
<protein>
    <submittedName>
        <fullName evidence="4">Cyclic nucleotide-binding domain-containing protein</fullName>
    </submittedName>
</protein>
<dbReference type="InterPro" id="IPR043519">
    <property type="entry name" value="NT_sf"/>
</dbReference>
<evidence type="ECO:0000256" key="1">
    <source>
        <dbReference type="PROSITE-ProRule" id="PRU00703"/>
    </source>
</evidence>
<dbReference type="PROSITE" id="PS50042">
    <property type="entry name" value="CNMP_BINDING_3"/>
    <property type="match status" value="1"/>
</dbReference>
<dbReference type="RefSeq" id="WP_205258253.1">
    <property type="nucleotide sequence ID" value="NZ_BAAAPV010000002.1"/>
</dbReference>
<evidence type="ECO:0000259" key="3">
    <source>
        <dbReference type="PROSITE" id="PS51371"/>
    </source>
</evidence>
<dbReference type="InterPro" id="IPR000644">
    <property type="entry name" value="CBS_dom"/>
</dbReference>
<dbReference type="Pfam" id="PF03445">
    <property type="entry name" value="DUF294"/>
    <property type="match status" value="1"/>
</dbReference>
<dbReference type="CDD" id="cd00038">
    <property type="entry name" value="CAP_ED"/>
    <property type="match status" value="1"/>
</dbReference>
<evidence type="ECO:0000313" key="4">
    <source>
        <dbReference type="EMBL" id="MBM9478131.1"/>
    </source>
</evidence>
<dbReference type="InterPro" id="IPR014710">
    <property type="entry name" value="RmlC-like_jellyroll"/>
</dbReference>
<name>A0A938YI55_9ACTN</name>
<dbReference type="InterPro" id="IPR018490">
    <property type="entry name" value="cNMP-bd_dom_sf"/>
</dbReference>
<evidence type="ECO:0000313" key="5">
    <source>
        <dbReference type="Proteomes" id="UP000663801"/>
    </source>
</evidence>
<accession>A0A938YI55</accession>
<comment type="caution">
    <text evidence="4">The sequence shown here is derived from an EMBL/GenBank/DDBJ whole genome shotgun (WGS) entry which is preliminary data.</text>
</comment>
<dbReference type="Pfam" id="PF10335">
    <property type="entry name" value="DUF294_C"/>
    <property type="match status" value="1"/>
</dbReference>
<dbReference type="Gene3D" id="2.60.120.10">
    <property type="entry name" value="Jelly Rolls"/>
    <property type="match status" value="1"/>
</dbReference>